<organism evidence="1 2">
    <name type="scientific">Capnocytophaga gingivalis</name>
    <dbReference type="NCBI Taxonomy" id="1017"/>
    <lineage>
        <taxon>Bacteria</taxon>
        <taxon>Pseudomonadati</taxon>
        <taxon>Bacteroidota</taxon>
        <taxon>Flavobacteriia</taxon>
        <taxon>Flavobacteriales</taxon>
        <taxon>Flavobacteriaceae</taxon>
        <taxon>Capnocytophaga</taxon>
    </lineage>
</organism>
<comment type="caution">
    <text evidence="1">The sequence shown here is derived from an EMBL/GenBank/DDBJ whole genome shotgun (WGS) entry which is preliminary data.</text>
</comment>
<sequence length="205" mass="23882">MNYLKEIQTLKTELALPLQKAKALLEQTAGDIPAAIALYHQENIATIMAETECEHWEAESVYERFNYNIEKAVKHIFSTSLTISVDNRRDTSERGMGYIITALDTDLNVVSKRSIFIPIEDFDEYFLEDFQSVFPLYQPQWNKVEPHFNCTTSNIFDPTTCRKIITQLRQRTFTDEKVKTFVEKVLTYIEEKLLICAYIEVYGNI</sequence>
<proteinExistence type="predicted"/>
<evidence type="ECO:0000313" key="2">
    <source>
        <dbReference type="Proteomes" id="UP001311730"/>
    </source>
</evidence>
<protein>
    <submittedName>
        <fullName evidence="1">Uncharacterized protein</fullName>
    </submittedName>
</protein>
<evidence type="ECO:0000313" key="1">
    <source>
        <dbReference type="EMBL" id="MEB3074553.1"/>
    </source>
</evidence>
<keyword evidence="2" id="KW-1185">Reference proteome</keyword>
<dbReference type="RefSeq" id="WP_323982929.1">
    <property type="nucleotide sequence ID" value="NZ_JAYKBW010000004.1"/>
</dbReference>
<accession>A0ABU5Z6G5</accession>
<dbReference type="Proteomes" id="UP001311730">
    <property type="component" value="Unassembled WGS sequence"/>
</dbReference>
<name>A0ABU5Z6G5_9FLAO</name>
<gene>
    <name evidence="1" type="ORF">VJJ08_04445</name>
</gene>
<reference evidence="1 2" key="1">
    <citation type="submission" date="2023-12" db="EMBL/GenBank/DDBJ databases">
        <title>Genomic sequences of Capnocytophaga and Parvimonas strains.</title>
        <authorList>
            <person name="Watt R.M."/>
            <person name="Wang M."/>
            <person name="Yang T."/>
            <person name="Tong W.M."/>
        </authorList>
    </citation>
    <scope>NUCLEOTIDE SEQUENCE [LARGE SCALE GENOMIC DNA]</scope>
    <source>
        <strain evidence="1 2">CCUG 13096</strain>
    </source>
</reference>
<dbReference type="EMBL" id="JAYKBW010000004">
    <property type="protein sequence ID" value="MEB3074553.1"/>
    <property type="molecule type" value="Genomic_DNA"/>
</dbReference>